<dbReference type="CDD" id="cd00167">
    <property type="entry name" value="SANT"/>
    <property type="match status" value="1"/>
</dbReference>
<feature type="compositionally biased region" description="Basic and acidic residues" evidence="9">
    <location>
        <begin position="197"/>
        <end position="218"/>
    </location>
</feature>
<evidence type="ECO:0000256" key="8">
    <source>
        <dbReference type="ARBA" id="ARBA00038011"/>
    </source>
</evidence>
<dbReference type="Gene3D" id="1.20.58.1880">
    <property type="match status" value="1"/>
</dbReference>
<comment type="similarity">
    <text evidence="8">Belongs to the CoREST family.</text>
</comment>
<dbReference type="SUPFAM" id="SSF46689">
    <property type="entry name" value="Homeodomain-like"/>
    <property type="match status" value="2"/>
</dbReference>
<evidence type="ECO:0000259" key="11">
    <source>
        <dbReference type="PROSITE" id="PS51293"/>
    </source>
</evidence>
<dbReference type="EMBL" id="CAJPWZ010000302">
    <property type="protein sequence ID" value="CAG2189725.1"/>
    <property type="molecule type" value="Genomic_DNA"/>
</dbReference>
<keyword evidence="3" id="KW-0677">Repeat</keyword>
<accession>A0A8S3Q090</accession>
<dbReference type="Proteomes" id="UP000683360">
    <property type="component" value="Unassembled WGS sequence"/>
</dbReference>
<dbReference type="AlphaFoldDB" id="A0A8S3Q090"/>
<dbReference type="PROSITE" id="PS51156">
    <property type="entry name" value="ELM2"/>
    <property type="match status" value="1"/>
</dbReference>
<dbReference type="Gene3D" id="1.10.10.60">
    <property type="entry name" value="Homeodomain-like"/>
    <property type="match status" value="1"/>
</dbReference>
<dbReference type="SMART" id="SM00717">
    <property type="entry name" value="SANT"/>
    <property type="match status" value="2"/>
</dbReference>
<feature type="compositionally biased region" description="Polar residues" evidence="9">
    <location>
        <begin position="490"/>
        <end position="503"/>
    </location>
</feature>
<dbReference type="SMART" id="SM01189">
    <property type="entry name" value="ELM2"/>
    <property type="match status" value="1"/>
</dbReference>
<dbReference type="InterPro" id="IPR051066">
    <property type="entry name" value="Trans_reg/Corepressor"/>
</dbReference>
<comment type="subcellular location">
    <subcellularLocation>
        <location evidence="1">Nucleus</location>
    </subcellularLocation>
</comment>
<dbReference type="Gene3D" id="4.10.1240.50">
    <property type="match status" value="1"/>
</dbReference>
<dbReference type="InterPro" id="IPR001005">
    <property type="entry name" value="SANT/Myb"/>
</dbReference>
<dbReference type="Pfam" id="PF01448">
    <property type="entry name" value="ELM2"/>
    <property type="match status" value="1"/>
</dbReference>
<evidence type="ECO:0000256" key="3">
    <source>
        <dbReference type="ARBA" id="ARBA00022737"/>
    </source>
</evidence>
<feature type="region of interest" description="Disordered" evidence="9">
    <location>
        <begin position="178"/>
        <end position="225"/>
    </location>
</feature>
<evidence type="ECO:0000256" key="1">
    <source>
        <dbReference type="ARBA" id="ARBA00004123"/>
    </source>
</evidence>
<dbReference type="PROSITE" id="PS51293">
    <property type="entry name" value="SANT"/>
    <property type="match status" value="2"/>
</dbReference>
<feature type="domain" description="SANT" evidence="11">
    <location>
        <begin position="355"/>
        <end position="406"/>
    </location>
</feature>
<organism evidence="12 13">
    <name type="scientific">Mytilus edulis</name>
    <name type="common">Blue mussel</name>
    <dbReference type="NCBI Taxonomy" id="6550"/>
    <lineage>
        <taxon>Eukaryota</taxon>
        <taxon>Metazoa</taxon>
        <taxon>Spiralia</taxon>
        <taxon>Lophotrochozoa</taxon>
        <taxon>Mollusca</taxon>
        <taxon>Bivalvia</taxon>
        <taxon>Autobranchia</taxon>
        <taxon>Pteriomorphia</taxon>
        <taxon>Mytilida</taxon>
        <taxon>Mytiloidea</taxon>
        <taxon>Mytilidae</taxon>
        <taxon>Mytilinae</taxon>
        <taxon>Mytilus</taxon>
    </lineage>
</organism>
<dbReference type="OrthoDB" id="10064338at2759"/>
<proteinExistence type="inferred from homology"/>
<dbReference type="GO" id="GO:0003714">
    <property type="term" value="F:transcription corepressor activity"/>
    <property type="evidence" value="ECO:0007669"/>
    <property type="project" value="TreeGrafter"/>
</dbReference>
<feature type="region of interest" description="Disordered" evidence="9">
    <location>
        <begin position="267"/>
        <end position="287"/>
    </location>
</feature>
<feature type="compositionally biased region" description="Basic residues" evidence="9">
    <location>
        <begin position="273"/>
        <end position="287"/>
    </location>
</feature>
<keyword evidence="7" id="KW-0539">Nucleus</keyword>
<dbReference type="InterPro" id="IPR017884">
    <property type="entry name" value="SANT_dom"/>
</dbReference>
<feature type="region of interest" description="Disordered" evidence="9">
    <location>
        <begin position="416"/>
        <end position="503"/>
    </location>
</feature>
<dbReference type="FunFam" id="1.20.58.1880:FF:000001">
    <property type="entry name" value="REST corepressor 1"/>
    <property type="match status" value="1"/>
</dbReference>
<keyword evidence="5" id="KW-0175">Coiled coil</keyword>
<feature type="region of interest" description="Disordered" evidence="9">
    <location>
        <begin position="1"/>
        <end position="44"/>
    </location>
</feature>
<protein>
    <submittedName>
        <fullName evidence="12">REST corepressor,REST corepressor 1,REST corepressor 3,REST corepressor 2</fullName>
    </submittedName>
</protein>
<dbReference type="GO" id="GO:0000118">
    <property type="term" value="C:histone deacetylase complex"/>
    <property type="evidence" value="ECO:0007669"/>
    <property type="project" value="TreeGrafter"/>
</dbReference>
<keyword evidence="2" id="KW-0678">Repressor</keyword>
<feature type="compositionally biased region" description="Basic and acidic residues" evidence="9">
    <location>
        <begin position="1"/>
        <end position="14"/>
    </location>
</feature>
<evidence type="ECO:0000259" key="10">
    <source>
        <dbReference type="PROSITE" id="PS51156"/>
    </source>
</evidence>
<reference evidence="12" key="1">
    <citation type="submission" date="2021-03" db="EMBL/GenBank/DDBJ databases">
        <authorList>
            <person name="Bekaert M."/>
        </authorList>
    </citation>
    <scope>NUCLEOTIDE SEQUENCE</scope>
</reference>
<dbReference type="Pfam" id="PF20878">
    <property type="entry name" value="REST_helical"/>
    <property type="match status" value="1"/>
</dbReference>
<evidence type="ECO:0000256" key="7">
    <source>
        <dbReference type="ARBA" id="ARBA00023242"/>
    </source>
</evidence>
<comment type="caution">
    <text evidence="12">The sequence shown here is derived from an EMBL/GenBank/DDBJ whole genome shotgun (WGS) entry which is preliminary data.</text>
</comment>
<evidence type="ECO:0000313" key="12">
    <source>
        <dbReference type="EMBL" id="CAG2189725.1"/>
    </source>
</evidence>
<keyword evidence="4" id="KW-0805">Transcription regulation</keyword>
<dbReference type="PANTHER" id="PTHR16089">
    <property type="entry name" value="REST COREPRESSOR COREST PROTEIN-RELATED"/>
    <property type="match status" value="1"/>
</dbReference>
<evidence type="ECO:0000256" key="5">
    <source>
        <dbReference type="ARBA" id="ARBA00023054"/>
    </source>
</evidence>
<feature type="compositionally biased region" description="Basic and acidic residues" evidence="9">
    <location>
        <begin position="416"/>
        <end position="443"/>
    </location>
</feature>
<sequence length="503" mass="57135">MVMADHKNAADIRNGRRSRGASPNEFSDDSSGEDSDHDNGMRVGDDFQAKVPVYNPDIKPEGRNDAILVWAPAWDLPDAKVDEYVVIAKEKHGYNTEQALGMLFWHKHNIDKALSDLANFTPFPDEWTVEDKVLFEQAFSFHGKSFHRIRQMLPDKSIASLVKYYYSWKKTRSRTSLMDRQARKLTKNGDSEEDSDIESKKSDADDANKENGKQEKDTCSNCGISTSTLNPTPKGSLCNSCFQYWRVSPVYFYFLTQKNWCDERSAGPNRHDHGQHRHNPMKHKRKPPRGMFIIAEDLSLFTSGPPAQADAVLKNAEADLVSLKRQVQNHKQMISMQKHKMGCIDELRPPEGNQRINARWTNEELLLAVQGVRKYGKDFQAIAEVIGNKTEAHVRSFFINFRRRYNLDEVLAEFEAEHGTEHTNDDDLDKEEEKMEVDIKEPDNSTPSSGTPPPLLKQGTSPIKVPSVSQHRLIPNQRTILQQPPPLIKPNSSSPKPAITTPS</sequence>
<feature type="compositionally biased region" description="Acidic residues" evidence="9">
    <location>
        <begin position="26"/>
        <end position="36"/>
    </location>
</feature>
<keyword evidence="13" id="KW-1185">Reference proteome</keyword>
<evidence type="ECO:0000256" key="2">
    <source>
        <dbReference type="ARBA" id="ARBA00022491"/>
    </source>
</evidence>
<evidence type="ECO:0000256" key="4">
    <source>
        <dbReference type="ARBA" id="ARBA00023015"/>
    </source>
</evidence>
<evidence type="ECO:0000313" key="13">
    <source>
        <dbReference type="Proteomes" id="UP000683360"/>
    </source>
</evidence>
<dbReference type="PANTHER" id="PTHR16089:SF28">
    <property type="entry name" value="REST COREPRESSOR"/>
    <property type="match status" value="1"/>
</dbReference>
<dbReference type="InterPro" id="IPR009057">
    <property type="entry name" value="Homeodomain-like_sf"/>
</dbReference>
<dbReference type="InterPro" id="IPR049048">
    <property type="entry name" value="REST_helical"/>
</dbReference>
<dbReference type="InterPro" id="IPR000949">
    <property type="entry name" value="ELM2_dom"/>
</dbReference>
<gene>
    <name evidence="12" type="ORF">MEDL_5078</name>
</gene>
<name>A0A8S3Q090_MYTED</name>
<keyword evidence="6" id="KW-0804">Transcription</keyword>
<evidence type="ECO:0000256" key="9">
    <source>
        <dbReference type="SAM" id="MobiDB-lite"/>
    </source>
</evidence>
<evidence type="ECO:0000256" key="6">
    <source>
        <dbReference type="ARBA" id="ARBA00023163"/>
    </source>
</evidence>
<dbReference type="Pfam" id="PF00249">
    <property type="entry name" value="Myb_DNA-binding"/>
    <property type="match status" value="2"/>
</dbReference>
<dbReference type="FunFam" id="1.10.10.60:FF:000033">
    <property type="entry name" value="REST corepressor 3"/>
    <property type="match status" value="1"/>
</dbReference>
<dbReference type="FunFam" id="4.10.1240.50:FF:000002">
    <property type="entry name" value="REST corepressor isoform X1"/>
    <property type="match status" value="1"/>
</dbReference>
<dbReference type="GO" id="GO:0005667">
    <property type="term" value="C:transcription regulator complex"/>
    <property type="evidence" value="ECO:0007669"/>
    <property type="project" value="TreeGrafter"/>
</dbReference>
<feature type="domain" description="SANT" evidence="11">
    <location>
        <begin position="122"/>
        <end position="173"/>
    </location>
</feature>
<feature type="domain" description="ELM2" evidence="10">
    <location>
        <begin position="39"/>
        <end position="121"/>
    </location>
</feature>
<dbReference type="GO" id="GO:0006357">
    <property type="term" value="P:regulation of transcription by RNA polymerase II"/>
    <property type="evidence" value="ECO:0007669"/>
    <property type="project" value="TreeGrafter"/>
</dbReference>